<dbReference type="AlphaFoldDB" id="A0A4Q7N7I8"/>
<evidence type="ECO:0000313" key="1">
    <source>
        <dbReference type="EMBL" id="RZS77937.1"/>
    </source>
</evidence>
<dbReference type="EMBL" id="SGXD01000008">
    <property type="protein sequence ID" value="RZS77937.1"/>
    <property type="molecule type" value="Genomic_DNA"/>
</dbReference>
<gene>
    <name evidence="1" type="ORF">EV189_3977</name>
</gene>
<protein>
    <submittedName>
        <fullName evidence="1">Uncharacterized protein</fullName>
    </submittedName>
</protein>
<organism evidence="1 2">
    <name type="scientific">Motilibacter rhizosphaerae</name>
    <dbReference type="NCBI Taxonomy" id="598652"/>
    <lineage>
        <taxon>Bacteria</taxon>
        <taxon>Bacillati</taxon>
        <taxon>Actinomycetota</taxon>
        <taxon>Actinomycetes</taxon>
        <taxon>Motilibacterales</taxon>
        <taxon>Motilibacteraceae</taxon>
        <taxon>Motilibacter</taxon>
    </lineage>
</organism>
<dbReference type="RefSeq" id="WP_130494692.1">
    <property type="nucleotide sequence ID" value="NZ_SGXD01000008.1"/>
</dbReference>
<reference evidence="1 2" key="1">
    <citation type="submission" date="2019-02" db="EMBL/GenBank/DDBJ databases">
        <title>Genomic Encyclopedia of Type Strains, Phase IV (KMG-IV): sequencing the most valuable type-strain genomes for metagenomic binning, comparative biology and taxonomic classification.</title>
        <authorList>
            <person name="Goeker M."/>
        </authorList>
    </citation>
    <scope>NUCLEOTIDE SEQUENCE [LARGE SCALE GENOMIC DNA]</scope>
    <source>
        <strain evidence="1 2">DSM 45622</strain>
    </source>
</reference>
<proteinExistence type="predicted"/>
<comment type="caution">
    <text evidence="1">The sequence shown here is derived from an EMBL/GenBank/DDBJ whole genome shotgun (WGS) entry which is preliminary data.</text>
</comment>
<dbReference type="Proteomes" id="UP000293638">
    <property type="component" value="Unassembled WGS sequence"/>
</dbReference>
<accession>A0A4Q7N7I8</accession>
<keyword evidence="2" id="KW-1185">Reference proteome</keyword>
<sequence>MPDVNIMISVDLTYSQEEQDALLERPDSWSRGYFAQHRVLPSDLTDEEMDAALAHALRPLLFTLGLLSEPKAPS</sequence>
<name>A0A4Q7N7I8_9ACTN</name>
<evidence type="ECO:0000313" key="2">
    <source>
        <dbReference type="Proteomes" id="UP000293638"/>
    </source>
</evidence>